<feature type="transmembrane region" description="Helical" evidence="1">
    <location>
        <begin position="32"/>
        <end position="49"/>
    </location>
</feature>
<dbReference type="Pfam" id="PF01478">
    <property type="entry name" value="Peptidase_A24"/>
    <property type="match status" value="1"/>
</dbReference>
<accession>A0A367G5X3</accession>
<gene>
    <name evidence="3" type="ORF">C4886_01360</name>
</gene>
<sequence length="145" mass="15684">MWLKGEIMSSVKICMTVLLVINTWTDIRKKEICLPVLFIFLAGGILWRIRQGLLWPAGIISMGIGVFIILIALISGGMVGFGDGLLILTMGSVLGAGELAGILCGALLLCGIYSGIEYLMLKKSRSEEIPFVPFLLIGYFGGIFL</sequence>
<protein>
    <recommendedName>
        <fullName evidence="2">Prepilin type IV endopeptidase peptidase domain-containing protein</fullName>
    </recommendedName>
</protein>
<dbReference type="GO" id="GO:0004190">
    <property type="term" value="F:aspartic-type endopeptidase activity"/>
    <property type="evidence" value="ECO:0007669"/>
    <property type="project" value="InterPro"/>
</dbReference>
<dbReference type="Proteomes" id="UP000253208">
    <property type="component" value="Unassembled WGS sequence"/>
</dbReference>
<dbReference type="EMBL" id="PSQG01000002">
    <property type="protein sequence ID" value="RCH46045.1"/>
    <property type="molecule type" value="Genomic_DNA"/>
</dbReference>
<feature type="transmembrane region" description="Helical" evidence="1">
    <location>
        <begin position="55"/>
        <end position="81"/>
    </location>
</feature>
<evidence type="ECO:0000313" key="3">
    <source>
        <dbReference type="EMBL" id="RCH46045.1"/>
    </source>
</evidence>
<organism evidence="3 4">
    <name type="scientific">Blautia obeum</name>
    <dbReference type="NCBI Taxonomy" id="40520"/>
    <lineage>
        <taxon>Bacteria</taxon>
        <taxon>Bacillati</taxon>
        <taxon>Bacillota</taxon>
        <taxon>Clostridia</taxon>
        <taxon>Lachnospirales</taxon>
        <taxon>Lachnospiraceae</taxon>
        <taxon>Blautia</taxon>
    </lineage>
</organism>
<comment type="caution">
    <text evidence="3">The sequence shown here is derived from an EMBL/GenBank/DDBJ whole genome shotgun (WGS) entry which is preliminary data.</text>
</comment>
<dbReference type="GO" id="GO:0016020">
    <property type="term" value="C:membrane"/>
    <property type="evidence" value="ECO:0007669"/>
    <property type="project" value="InterPro"/>
</dbReference>
<evidence type="ECO:0000259" key="2">
    <source>
        <dbReference type="Pfam" id="PF01478"/>
    </source>
</evidence>
<feature type="transmembrane region" description="Helical" evidence="1">
    <location>
        <begin position="93"/>
        <end position="116"/>
    </location>
</feature>
<keyword evidence="1" id="KW-1133">Transmembrane helix</keyword>
<evidence type="ECO:0000256" key="1">
    <source>
        <dbReference type="SAM" id="Phobius"/>
    </source>
</evidence>
<dbReference type="AlphaFoldDB" id="A0A367G5X3"/>
<dbReference type="Gene3D" id="1.20.120.1220">
    <property type="match status" value="1"/>
</dbReference>
<keyword evidence="1" id="KW-0472">Membrane</keyword>
<name>A0A367G5X3_9FIRM</name>
<reference evidence="3 4" key="1">
    <citation type="submission" date="2018-02" db="EMBL/GenBank/DDBJ databases">
        <title>Complete genome sequencing of Faecalibacterium prausnitzii strains isolated from the human gut.</title>
        <authorList>
            <person name="Fitzgerald B.C."/>
            <person name="Shkoporov A.N."/>
            <person name="Ross P.R."/>
            <person name="Hill C."/>
        </authorList>
    </citation>
    <scope>NUCLEOTIDE SEQUENCE [LARGE SCALE GENOMIC DNA]</scope>
    <source>
        <strain evidence="3 4">APC942/31-1</strain>
    </source>
</reference>
<proteinExistence type="predicted"/>
<keyword evidence="1" id="KW-0812">Transmembrane</keyword>
<feature type="domain" description="Prepilin type IV endopeptidase peptidase" evidence="2">
    <location>
        <begin position="15"/>
        <end position="114"/>
    </location>
</feature>
<evidence type="ECO:0000313" key="4">
    <source>
        <dbReference type="Proteomes" id="UP000253208"/>
    </source>
</evidence>
<dbReference type="InterPro" id="IPR000045">
    <property type="entry name" value="Prepilin_IV_endopep_pep"/>
</dbReference>